<dbReference type="Proteomes" id="UP000199695">
    <property type="component" value="Unassembled WGS sequence"/>
</dbReference>
<dbReference type="RefSeq" id="WP_089965373.1">
    <property type="nucleotide sequence ID" value="NZ_FOCQ01000002.1"/>
</dbReference>
<dbReference type="AlphaFoldDB" id="A0A1H8BQV8"/>
<dbReference type="SUPFAM" id="SSF55811">
    <property type="entry name" value="Nudix"/>
    <property type="match status" value="1"/>
</dbReference>
<feature type="domain" description="Nudix hydrolase" evidence="1">
    <location>
        <begin position="53"/>
        <end position="178"/>
    </location>
</feature>
<dbReference type="Gene3D" id="3.90.79.10">
    <property type="entry name" value="Nucleoside Triphosphate Pyrophosphohydrolase"/>
    <property type="match status" value="1"/>
</dbReference>
<dbReference type="InterPro" id="IPR000086">
    <property type="entry name" value="NUDIX_hydrolase_dom"/>
</dbReference>
<dbReference type="InterPro" id="IPR015797">
    <property type="entry name" value="NUDIX_hydrolase-like_dom_sf"/>
</dbReference>
<dbReference type="Pfam" id="PF14803">
    <property type="entry name" value="Zn_ribbon_Nudix"/>
    <property type="match status" value="1"/>
</dbReference>
<dbReference type="InterPro" id="IPR029401">
    <property type="entry name" value="Nudix_N"/>
</dbReference>
<evidence type="ECO:0000313" key="3">
    <source>
        <dbReference type="Proteomes" id="UP000199695"/>
    </source>
</evidence>
<dbReference type="PANTHER" id="PTHR43222">
    <property type="entry name" value="NUDIX HYDROLASE 23"/>
    <property type="match status" value="1"/>
</dbReference>
<evidence type="ECO:0000313" key="2">
    <source>
        <dbReference type="EMBL" id="SEM85166.1"/>
    </source>
</evidence>
<dbReference type="STRING" id="1173111.SAMN05444955_102310"/>
<reference evidence="2 3" key="1">
    <citation type="submission" date="2016-10" db="EMBL/GenBank/DDBJ databases">
        <authorList>
            <person name="de Groot N.N."/>
        </authorList>
    </citation>
    <scope>NUCLEOTIDE SEQUENCE [LARGE SCALE GENOMIC DNA]</scope>
    <source>
        <strain evidence="2 3">DSM 46701</strain>
    </source>
</reference>
<proteinExistence type="predicted"/>
<keyword evidence="3" id="KW-1185">Reference proteome</keyword>
<evidence type="ECO:0000259" key="1">
    <source>
        <dbReference type="PROSITE" id="PS51462"/>
    </source>
</evidence>
<dbReference type="Pfam" id="PF00293">
    <property type="entry name" value="NUDIX"/>
    <property type="match status" value="1"/>
</dbReference>
<name>A0A1H8BQV8_9BACL</name>
<dbReference type="OrthoDB" id="9800077at2"/>
<protein>
    <submittedName>
        <fullName evidence="2">ADP-ribose pyrophosphatase YjhB, NUDIX family</fullName>
    </submittedName>
</protein>
<sequence>MNKELYFKYQWRYKKEDLKFCPRCGHRFSLEDLHIPNQPQLLCHHCQFIFYLDPKLVVVAVVLNREKNKVLLLQRNEEPGKGLWAFPGGHVERGHDLFETIKNEVKEETGLSVEVHEIVSTFSSPEDGLIQLAYEAIADHEEVTVNIESKKGCFFHFHEIPWNKLAFPSTEKLLRLYADTSSST</sequence>
<organism evidence="2 3">
    <name type="scientific">Lihuaxuella thermophila</name>
    <dbReference type="NCBI Taxonomy" id="1173111"/>
    <lineage>
        <taxon>Bacteria</taxon>
        <taxon>Bacillati</taxon>
        <taxon>Bacillota</taxon>
        <taxon>Bacilli</taxon>
        <taxon>Bacillales</taxon>
        <taxon>Thermoactinomycetaceae</taxon>
        <taxon>Lihuaxuella</taxon>
    </lineage>
</organism>
<gene>
    <name evidence="2" type="ORF">SAMN05444955_102310</name>
</gene>
<dbReference type="EMBL" id="FOCQ01000002">
    <property type="protein sequence ID" value="SEM85166.1"/>
    <property type="molecule type" value="Genomic_DNA"/>
</dbReference>
<dbReference type="PROSITE" id="PS51462">
    <property type="entry name" value="NUDIX"/>
    <property type="match status" value="1"/>
</dbReference>
<accession>A0A1H8BQV8</accession>
<dbReference type="PANTHER" id="PTHR43222:SF2">
    <property type="entry name" value="NUDIX HYDROLASE 23, CHLOROPLASTIC"/>
    <property type="match status" value="1"/>
</dbReference>